<keyword evidence="2" id="KW-0805">Transcription regulation</keyword>
<dbReference type="Pfam" id="PF03466">
    <property type="entry name" value="LysR_substrate"/>
    <property type="match status" value="1"/>
</dbReference>
<dbReference type="EMBL" id="AEBR01000054">
    <property type="protein sequence ID" value="EFM82717.1"/>
    <property type="molecule type" value="Genomic_DNA"/>
</dbReference>
<evidence type="ECO:0000256" key="4">
    <source>
        <dbReference type="ARBA" id="ARBA00023163"/>
    </source>
</evidence>
<dbReference type="FunFam" id="1.10.10.10:FF:000001">
    <property type="entry name" value="LysR family transcriptional regulator"/>
    <property type="match status" value="1"/>
</dbReference>
<dbReference type="Pfam" id="PF00126">
    <property type="entry name" value="HTH_1"/>
    <property type="match status" value="1"/>
</dbReference>
<dbReference type="HOGENOM" id="CLU_039613_32_2_9"/>
<comment type="caution">
    <text evidence="6">The sequence shown here is derived from an EMBL/GenBank/DDBJ whole genome shotgun (WGS) entry which is preliminary data.</text>
</comment>
<dbReference type="PROSITE" id="PS50931">
    <property type="entry name" value="HTH_LYSR"/>
    <property type="match status" value="1"/>
</dbReference>
<reference evidence="6 7" key="1">
    <citation type="submission" date="2010-07" db="EMBL/GenBank/DDBJ databases">
        <authorList>
            <person name="Sid Ahmed O."/>
        </authorList>
    </citation>
    <scope>NUCLEOTIDE SEQUENCE [LARGE SCALE GENOMIC DNA]</scope>
    <source>
        <strain evidence="6 7">TX4248</strain>
    </source>
</reference>
<proteinExistence type="inferred from homology"/>
<name>A0A125W5Z5_ENTFL</name>
<dbReference type="InterPro" id="IPR036390">
    <property type="entry name" value="WH_DNA-bd_sf"/>
</dbReference>
<evidence type="ECO:0000256" key="3">
    <source>
        <dbReference type="ARBA" id="ARBA00023125"/>
    </source>
</evidence>
<dbReference type="Proteomes" id="UP000004846">
    <property type="component" value="Unassembled WGS sequence"/>
</dbReference>
<organism evidence="6 7">
    <name type="scientific">Enterococcus faecalis TX4248</name>
    <dbReference type="NCBI Taxonomy" id="749495"/>
    <lineage>
        <taxon>Bacteria</taxon>
        <taxon>Bacillati</taxon>
        <taxon>Bacillota</taxon>
        <taxon>Bacilli</taxon>
        <taxon>Lactobacillales</taxon>
        <taxon>Enterococcaceae</taxon>
        <taxon>Enterococcus</taxon>
    </lineage>
</organism>
<evidence type="ECO:0000259" key="5">
    <source>
        <dbReference type="PROSITE" id="PS50931"/>
    </source>
</evidence>
<dbReference type="PANTHER" id="PTHR30346">
    <property type="entry name" value="TRANSCRIPTIONAL DUAL REGULATOR HCAR-RELATED"/>
    <property type="match status" value="1"/>
</dbReference>
<sequence>MEEKVLNIQQMKYVAAIANNGSFREAAKKLFITQPSLSNSIRELEEELGISLFLRTNKGAFLTEEGMVFLEQAEKVLVQMELLENRYRETVTSERFSISSQHYDFLGEVIAKVLKKYGDQYKDFRVFETTTLKVIEDVKGFHSELGIIYLNEQNSVSIERYLEQANLAYEVISTFNTHIFLGNHHPLAKQKEIHLEELVPYPQVRFNQEGSNFSYFSEDLVEIPEQESVIHTTDRGTLMNLLVETNAYASGSGVVTGFTKKEIRLVPLAPALENRICLLFPKNREISPIGRYFIKELKALFKKEVDTKTFSTKE</sequence>
<evidence type="ECO:0000313" key="7">
    <source>
        <dbReference type="Proteomes" id="UP000004846"/>
    </source>
</evidence>
<dbReference type="GO" id="GO:0032993">
    <property type="term" value="C:protein-DNA complex"/>
    <property type="evidence" value="ECO:0007669"/>
    <property type="project" value="TreeGrafter"/>
</dbReference>
<feature type="domain" description="HTH lysR-type" evidence="5">
    <location>
        <begin position="6"/>
        <end position="63"/>
    </location>
</feature>
<keyword evidence="3" id="KW-0238">DNA-binding</keyword>
<dbReference type="SUPFAM" id="SSF53850">
    <property type="entry name" value="Periplasmic binding protein-like II"/>
    <property type="match status" value="1"/>
</dbReference>
<comment type="similarity">
    <text evidence="1">Belongs to the LysR transcriptional regulatory family.</text>
</comment>
<dbReference type="PRINTS" id="PR00039">
    <property type="entry name" value="HTHLYSR"/>
</dbReference>
<gene>
    <name evidence="6" type="ORF">HMPREF9498_01654</name>
</gene>
<protein>
    <submittedName>
        <fullName evidence="6">Transcriptional regulator, LysR family</fullName>
    </submittedName>
</protein>
<keyword evidence="4" id="KW-0804">Transcription</keyword>
<dbReference type="InterPro" id="IPR005119">
    <property type="entry name" value="LysR_subst-bd"/>
</dbReference>
<dbReference type="Gene3D" id="3.40.190.290">
    <property type="match status" value="1"/>
</dbReference>
<dbReference type="InterPro" id="IPR036388">
    <property type="entry name" value="WH-like_DNA-bd_sf"/>
</dbReference>
<dbReference type="Gene3D" id="1.10.10.10">
    <property type="entry name" value="Winged helix-like DNA-binding domain superfamily/Winged helix DNA-binding domain"/>
    <property type="match status" value="1"/>
</dbReference>
<dbReference type="SUPFAM" id="SSF46785">
    <property type="entry name" value="Winged helix' DNA-binding domain"/>
    <property type="match status" value="1"/>
</dbReference>
<dbReference type="AlphaFoldDB" id="A0A125W5Z5"/>
<dbReference type="GO" id="GO:0003700">
    <property type="term" value="F:DNA-binding transcription factor activity"/>
    <property type="evidence" value="ECO:0007669"/>
    <property type="project" value="InterPro"/>
</dbReference>
<evidence type="ECO:0000256" key="2">
    <source>
        <dbReference type="ARBA" id="ARBA00023015"/>
    </source>
</evidence>
<dbReference type="PANTHER" id="PTHR30346:SF0">
    <property type="entry name" value="HCA OPERON TRANSCRIPTIONAL ACTIVATOR HCAR"/>
    <property type="match status" value="1"/>
</dbReference>
<evidence type="ECO:0000313" key="6">
    <source>
        <dbReference type="EMBL" id="EFM82717.1"/>
    </source>
</evidence>
<accession>A0A125W5Z5</accession>
<dbReference type="InterPro" id="IPR000847">
    <property type="entry name" value="LysR_HTH_N"/>
</dbReference>
<dbReference type="CDD" id="cd05466">
    <property type="entry name" value="PBP2_LTTR_substrate"/>
    <property type="match status" value="1"/>
</dbReference>
<dbReference type="GO" id="GO:0003677">
    <property type="term" value="F:DNA binding"/>
    <property type="evidence" value="ECO:0007669"/>
    <property type="project" value="UniProtKB-KW"/>
</dbReference>
<evidence type="ECO:0000256" key="1">
    <source>
        <dbReference type="ARBA" id="ARBA00009437"/>
    </source>
</evidence>